<evidence type="ECO:0000313" key="3">
    <source>
        <dbReference type="Proteomes" id="UP000823388"/>
    </source>
</evidence>
<feature type="compositionally biased region" description="Low complexity" evidence="1">
    <location>
        <begin position="13"/>
        <end position="24"/>
    </location>
</feature>
<feature type="compositionally biased region" description="Basic and acidic residues" evidence="1">
    <location>
        <begin position="62"/>
        <end position="71"/>
    </location>
</feature>
<dbReference type="EMBL" id="CM029044">
    <property type="protein sequence ID" value="KAG2606271.1"/>
    <property type="molecule type" value="Genomic_DNA"/>
</dbReference>
<sequence>MRTSLWTVRRRSPAASRRASAQPRSRGRGRSARRSRRALPPPTRIRHGGRVQGRQMAASGCRCHERERERGGGGGGGGGGKEIARPRRHTTPASALPPLRACPTAAPRREPSRGGRRGAQWWRGARWASAARQGGGEGRGAAPRWEGRDQGVNPAITEDPVAPGTRLFAAITDM</sequence>
<reference evidence="2" key="1">
    <citation type="submission" date="2020-05" db="EMBL/GenBank/DDBJ databases">
        <title>WGS assembly of Panicum virgatum.</title>
        <authorList>
            <person name="Lovell J.T."/>
            <person name="Jenkins J."/>
            <person name="Shu S."/>
            <person name="Juenger T.E."/>
            <person name="Schmutz J."/>
        </authorList>
    </citation>
    <scope>NUCLEOTIDE SEQUENCE</scope>
    <source>
        <strain evidence="2">AP13</strain>
    </source>
</reference>
<feature type="region of interest" description="Disordered" evidence="1">
    <location>
        <begin position="1"/>
        <end position="160"/>
    </location>
</feature>
<feature type="compositionally biased region" description="Gly residues" evidence="1">
    <location>
        <begin position="72"/>
        <end position="81"/>
    </location>
</feature>
<feature type="compositionally biased region" description="Low complexity" evidence="1">
    <location>
        <begin position="118"/>
        <end position="132"/>
    </location>
</feature>
<protein>
    <submittedName>
        <fullName evidence="2">Uncharacterized protein</fullName>
    </submittedName>
</protein>
<gene>
    <name evidence="2" type="ORF">PVAP13_4NG229555</name>
</gene>
<feature type="compositionally biased region" description="Basic residues" evidence="1">
    <location>
        <begin position="25"/>
        <end position="37"/>
    </location>
</feature>
<keyword evidence="3" id="KW-1185">Reference proteome</keyword>
<evidence type="ECO:0000313" key="2">
    <source>
        <dbReference type="EMBL" id="KAG2606271.1"/>
    </source>
</evidence>
<name>A0A8T0T4S9_PANVG</name>
<evidence type="ECO:0000256" key="1">
    <source>
        <dbReference type="SAM" id="MobiDB-lite"/>
    </source>
</evidence>
<dbReference type="Proteomes" id="UP000823388">
    <property type="component" value="Chromosome 4N"/>
</dbReference>
<dbReference type="AlphaFoldDB" id="A0A8T0T4S9"/>
<comment type="caution">
    <text evidence="2">The sequence shown here is derived from an EMBL/GenBank/DDBJ whole genome shotgun (WGS) entry which is preliminary data.</text>
</comment>
<proteinExistence type="predicted"/>
<accession>A0A8T0T4S9</accession>
<organism evidence="2 3">
    <name type="scientific">Panicum virgatum</name>
    <name type="common">Blackwell switchgrass</name>
    <dbReference type="NCBI Taxonomy" id="38727"/>
    <lineage>
        <taxon>Eukaryota</taxon>
        <taxon>Viridiplantae</taxon>
        <taxon>Streptophyta</taxon>
        <taxon>Embryophyta</taxon>
        <taxon>Tracheophyta</taxon>
        <taxon>Spermatophyta</taxon>
        <taxon>Magnoliopsida</taxon>
        <taxon>Liliopsida</taxon>
        <taxon>Poales</taxon>
        <taxon>Poaceae</taxon>
        <taxon>PACMAD clade</taxon>
        <taxon>Panicoideae</taxon>
        <taxon>Panicodae</taxon>
        <taxon>Paniceae</taxon>
        <taxon>Panicinae</taxon>
        <taxon>Panicum</taxon>
        <taxon>Panicum sect. Hiantes</taxon>
    </lineage>
</organism>